<accession>A0A126ZW55</accession>
<sequence>MKTLAPVVVGTTDDEGRIIADEHLKHPDPEERAAAARRLAREALPMIGIPADSPLQVLPVSENLVVRVAPDGRAPLVLRITPPHARTDDEIRSELSWIDALDRESDVSVAGVIAAPTGDSLLKVTDPVSAVTASVAVFRNLEGHEPEEDELPALMPDLGRISALLHEHSSRWARPARFMRGSWDTETAFGSRPIWGDWRAAVPNPADRAHLKRAEDLLVARLRSYGRGPDRFGLIHADLRTANLLVDDGHCSIIDFDDAGFGWWLYDLATALTFYENHPQRDAFIDSWLTAYRQVRPLAEEDILEIPSLLLFRRLLTLAFLGNNPTIEVSTSMLPGLPEQTCALAEEYLRLFG</sequence>
<dbReference type="SUPFAM" id="SSF56112">
    <property type="entry name" value="Protein kinase-like (PK-like)"/>
    <property type="match status" value="1"/>
</dbReference>
<dbReference type="Pfam" id="PF01636">
    <property type="entry name" value="APH"/>
    <property type="match status" value="1"/>
</dbReference>
<dbReference type="PANTHER" id="PTHR21310:SF15">
    <property type="entry name" value="AMINOGLYCOSIDE PHOSPHOTRANSFERASE DOMAIN-CONTAINING PROTEIN"/>
    <property type="match status" value="1"/>
</dbReference>
<organism evidence="2 3">
    <name type="scientific">Sinomonas atrocyanea</name>
    <dbReference type="NCBI Taxonomy" id="37927"/>
    <lineage>
        <taxon>Bacteria</taxon>
        <taxon>Bacillati</taxon>
        <taxon>Actinomycetota</taxon>
        <taxon>Actinomycetes</taxon>
        <taxon>Micrococcales</taxon>
        <taxon>Micrococcaceae</taxon>
        <taxon>Sinomonas</taxon>
    </lineage>
</organism>
<feature type="domain" description="Aminoglycoside phosphotransferase" evidence="1">
    <location>
        <begin position="61"/>
        <end position="298"/>
    </location>
</feature>
<name>A0A126ZW55_9MICC</name>
<proteinExistence type="predicted"/>
<dbReference type="STRING" id="37927.SA2016_0079"/>
<dbReference type="Proteomes" id="UP000070134">
    <property type="component" value="Chromosome"/>
</dbReference>
<keyword evidence="3" id="KW-1185">Reference proteome</keyword>
<dbReference type="InterPro" id="IPR051678">
    <property type="entry name" value="AGP_Transferase"/>
</dbReference>
<dbReference type="InterPro" id="IPR011009">
    <property type="entry name" value="Kinase-like_dom_sf"/>
</dbReference>
<dbReference type="PANTHER" id="PTHR21310">
    <property type="entry name" value="AMINOGLYCOSIDE PHOSPHOTRANSFERASE-RELATED-RELATED"/>
    <property type="match status" value="1"/>
</dbReference>
<dbReference type="GO" id="GO:0016740">
    <property type="term" value="F:transferase activity"/>
    <property type="evidence" value="ECO:0007669"/>
    <property type="project" value="UniProtKB-KW"/>
</dbReference>
<evidence type="ECO:0000313" key="3">
    <source>
        <dbReference type="Proteomes" id="UP000070134"/>
    </source>
</evidence>
<protein>
    <submittedName>
        <fullName evidence="2">Aminoglycoside phosphotransferase</fullName>
    </submittedName>
</protein>
<keyword evidence="2" id="KW-0808">Transferase</keyword>
<dbReference type="AlphaFoldDB" id="A0A126ZW55"/>
<dbReference type="KEGG" id="satk:SA2016_0079"/>
<reference evidence="2 3" key="1">
    <citation type="submission" date="2016-02" db="EMBL/GenBank/DDBJ databases">
        <title>Complete genome of Sinomonas atrocyanea KCTC 3377.</title>
        <authorList>
            <person name="Kim K.M."/>
        </authorList>
    </citation>
    <scope>NUCLEOTIDE SEQUENCE [LARGE SCALE GENOMIC DNA]</scope>
    <source>
        <strain evidence="2 3">KCTC 3377</strain>
    </source>
</reference>
<dbReference type="OrthoDB" id="241498at2"/>
<dbReference type="EMBL" id="CP014518">
    <property type="protein sequence ID" value="AMM30784.1"/>
    <property type="molecule type" value="Genomic_DNA"/>
</dbReference>
<dbReference type="Gene3D" id="3.90.1200.10">
    <property type="match status" value="1"/>
</dbReference>
<dbReference type="InterPro" id="IPR002575">
    <property type="entry name" value="Aminoglycoside_PTrfase"/>
</dbReference>
<evidence type="ECO:0000259" key="1">
    <source>
        <dbReference type="Pfam" id="PF01636"/>
    </source>
</evidence>
<evidence type="ECO:0000313" key="2">
    <source>
        <dbReference type="EMBL" id="AMM30784.1"/>
    </source>
</evidence>
<gene>
    <name evidence="2" type="ORF">SA2016_0079</name>
</gene>
<dbReference type="RefSeq" id="WP_066494210.1">
    <property type="nucleotide sequence ID" value="NZ_BJMO01000013.1"/>
</dbReference>